<evidence type="ECO:0000313" key="2">
    <source>
        <dbReference type="Proteomes" id="UP000316095"/>
    </source>
</evidence>
<gene>
    <name evidence="1" type="ORF">Pan54_43000</name>
</gene>
<accession>A0A5C5XK09</accession>
<organism evidence="1 2">
    <name type="scientific">Rubinisphaera italica</name>
    <dbReference type="NCBI Taxonomy" id="2527969"/>
    <lineage>
        <taxon>Bacteria</taxon>
        <taxon>Pseudomonadati</taxon>
        <taxon>Planctomycetota</taxon>
        <taxon>Planctomycetia</taxon>
        <taxon>Planctomycetales</taxon>
        <taxon>Planctomycetaceae</taxon>
        <taxon>Rubinisphaera</taxon>
    </lineage>
</organism>
<proteinExistence type="predicted"/>
<protein>
    <submittedName>
        <fullName evidence="1">Uncharacterized protein</fullName>
    </submittedName>
</protein>
<evidence type="ECO:0000313" key="1">
    <source>
        <dbReference type="EMBL" id="TWT63547.1"/>
    </source>
</evidence>
<dbReference type="AlphaFoldDB" id="A0A5C5XK09"/>
<dbReference type="EMBL" id="SJPG01000001">
    <property type="protein sequence ID" value="TWT63547.1"/>
    <property type="molecule type" value="Genomic_DNA"/>
</dbReference>
<sequence>MKRVWNSVRIARSVPYSLFTFGVSDLEYYLVLKPQAENSQVKIRKGEIKITKPLIVRPGDASLEFQDFYESEENDSLVQFLMSRTAAFSNLKLTNHAGKEEIVSDQVEEVVDRLNQKLDREDEDRIAILVAPEALAGVALIRYAAERIISSAPENLTELREKGFLP</sequence>
<dbReference type="Proteomes" id="UP000316095">
    <property type="component" value="Unassembled WGS sequence"/>
</dbReference>
<name>A0A5C5XK09_9PLAN</name>
<keyword evidence="2" id="KW-1185">Reference proteome</keyword>
<comment type="caution">
    <text evidence="1">The sequence shown here is derived from an EMBL/GenBank/DDBJ whole genome shotgun (WGS) entry which is preliminary data.</text>
</comment>
<reference evidence="1 2" key="1">
    <citation type="submission" date="2019-02" db="EMBL/GenBank/DDBJ databases">
        <title>Deep-cultivation of Planctomycetes and their phenomic and genomic characterization uncovers novel biology.</title>
        <authorList>
            <person name="Wiegand S."/>
            <person name="Jogler M."/>
            <person name="Boedeker C."/>
            <person name="Pinto D."/>
            <person name="Vollmers J."/>
            <person name="Rivas-Marin E."/>
            <person name="Kohn T."/>
            <person name="Peeters S.H."/>
            <person name="Heuer A."/>
            <person name="Rast P."/>
            <person name="Oberbeckmann S."/>
            <person name="Bunk B."/>
            <person name="Jeske O."/>
            <person name="Meyerdierks A."/>
            <person name="Storesund J.E."/>
            <person name="Kallscheuer N."/>
            <person name="Luecker S."/>
            <person name="Lage O.M."/>
            <person name="Pohl T."/>
            <person name="Merkel B.J."/>
            <person name="Hornburger P."/>
            <person name="Mueller R.-W."/>
            <person name="Bruemmer F."/>
            <person name="Labrenz M."/>
            <person name="Spormann A.M."/>
            <person name="Op Den Camp H."/>
            <person name="Overmann J."/>
            <person name="Amann R."/>
            <person name="Jetten M.S.M."/>
            <person name="Mascher T."/>
            <person name="Medema M.H."/>
            <person name="Devos D.P."/>
            <person name="Kaster A.-K."/>
            <person name="Ovreas L."/>
            <person name="Rohde M."/>
            <person name="Galperin M.Y."/>
            <person name="Jogler C."/>
        </authorList>
    </citation>
    <scope>NUCLEOTIDE SEQUENCE [LARGE SCALE GENOMIC DNA]</scope>
    <source>
        <strain evidence="1 2">Pan54</strain>
    </source>
</reference>
<dbReference type="RefSeq" id="WP_242631388.1">
    <property type="nucleotide sequence ID" value="NZ_SJPG01000001.1"/>
</dbReference>